<name>A0A370H2M9_9HYPH</name>
<comment type="caution">
    <text evidence="1">The sequence shown here is derived from an EMBL/GenBank/DDBJ whole genome shotgun (WGS) entry which is preliminary data.</text>
</comment>
<accession>A0A370H2M9</accession>
<evidence type="ECO:0000313" key="2">
    <source>
        <dbReference type="Proteomes" id="UP000254925"/>
    </source>
</evidence>
<dbReference type="Pfam" id="PF06748">
    <property type="entry name" value="DUF1217"/>
    <property type="match status" value="1"/>
</dbReference>
<dbReference type="AlphaFoldDB" id="A0A370H2M9"/>
<evidence type="ECO:0000313" key="1">
    <source>
        <dbReference type="EMBL" id="RDI50417.1"/>
    </source>
</evidence>
<organism evidence="1 2">
    <name type="scientific">Microvirga subterranea</name>
    <dbReference type="NCBI Taxonomy" id="186651"/>
    <lineage>
        <taxon>Bacteria</taxon>
        <taxon>Pseudomonadati</taxon>
        <taxon>Pseudomonadota</taxon>
        <taxon>Alphaproteobacteria</taxon>
        <taxon>Hyphomicrobiales</taxon>
        <taxon>Methylobacteriaceae</taxon>
        <taxon>Microvirga</taxon>
    </lineage>
</organism>
<dbReference type="OrthoDB" id="7824597at2"/>
<dbReference type="Gene3D" id="1.10.3700.10">
    <property type="entry name" value="AGR C 984p-like"/>
    <property type="match status" value="1"/>
</dbReference>
<keyword evidence="2" id="KW-1185">Reference proteome</keyword>
<dbReference type="InterPro" id="IPR010626">
    <property type="entry name" value="DUF1217"/>
</dbReference>
<proteinExistence type="predicted"/>
<dbReference type="Proteomes" id="UP000254925">
    <property type="component" value="Unassembled WGS sequence"/>
</dbReference>
<dbReference type="SUPFAM" id="SSF158837">
    <property type="entry name" value="AGR C 984p-like"/>
    <property type="match status" value="1"/>
</dbReference>
<dbReference type="RefSeq" id="WP_114773442.1">
    <property type="nucleotide sequence ID" value="NZ_QQBB01000021.1"/>
</dbReference>
<dbReference type="InterPro" id="IPR023157">
    <property type="entry name" value="AGR-C-984p-like_sf"/>
</dbReference>
<protein>
    <submittedName>
        <fullName evidence="1">Uncharacterized protein DUF1217</fullName>
    </submittedName>
</protein>
<sequence length="260" mass="29176">MLTTYTSYQLITRDLQKSLDRTASSPVTARETKYYLENIGKAKSIDDFLGDYRLYSYAMKAFGLEDMTYAKAFMRKVLTEGVDDTKSFANRLTDKRYKEFATAFNFARYGELATTFEAAKQGTVDKHIRQKLELSAGEDDQGVRLALYFARKAPEIKNAFEILADPALLEVVQTAFNIPKEVGTGSIDAQAAMIKKRLDLDSLKNPKEVERFLKRFAIMWDAKNNQATSPVLTLFTGASSASGLDMDSVISLQNIKRGGF</sequence>
<dbReference type="EMBL" id="QQBB01000021">
    <property type="protein sequence ID" value="RDI50417.1"/>
    <property type="molecule type" value="Genomic_DNA"/>
</dbReference>
<reference evidence="1 2" key="1">
    <citation type="submission" date="2018-07" db="EMBL/GenBank/DDBJ databases">
        <title>Genomic Encyclopedia of Type Strains, Phase IV (KMG-IV): sequencing the most valuable type-strain genomes for metagenomic binning, comparative biology and taxonomic classification.</title>
        <authorList>
            <person name="Goeker M."/>
        </authorList>
    </citation>
    <scope>NUCLEOTIDE SEQUENCE [LARGE SCALE GENOMIC DNA]</scope>
    <source>
        <strain evidence="1 2">DSM 14364</strain>
    </source>
</reference>
<gene>
    <name evidence="1" type="ORF">DES45_12118</name>
</gene>